<dbReference type="GO" id="GO:0000731">
    <property type="term" value="P:DNA synthesis involved in DNA repair"/>
    <property type="evidence" value="ECO:0007669"/>
    <property type="project" value="TreeGrafter"/>
</dbReference>
<dbReference type="GO" id="GO:0008270">
    <property type="term" value="F:zinc ion binding"/>
    <property type="evidence" value="ECO:0007669"/>
    <property type="project" value="UniProtKB-KW"/>
</dbReference>
<evidence type="ECO:0000256" key="6">
    <source>
        <dbReference type="ARBA" id="ARBA00022771"/>
    </source>
</evidence>
<dbReference type="InterPro" id="IPR008921">
    <property type="entry name" value="DNA_pol3_clamp-load_cplx_C"/>
</dbReference>
<dbReference type="InterPro" id="IPR003593">
    <property type="entry name" value="AAA+_ATPase"/>
</dbReference>
<dbReference type="Gene3D" id="1.20.272.10">
    <property type="match status" value="1"/>
</dbReference>
<dbReference type="GO" id="GO:0003677">
    <property type="term" value="F:DNA binding"/>
    <property type="evidence" value="ECO:0007669"/>
    <property type="project" value="InterPro"/>
</dbReference>
<dbReference type="GO" id="GO:0016887">
    <property type="term" value="F:ATP hydrolysis activity"/>
    <property type="evidence" value="ECO:0007669"/>
    <property type="project" value="InterPro"/>
</dbReference>
<feature type="domain" description="UBZ4-type" evidence="12">
    <location>
        <begin position="68"/>
        <end position="92"/>
    </location>
</feature>
<evidence type="ECO:0000256" key="5">
    <source>
        <dbReference type="ARBA" id="ARBA00022763"/>
    </source>
</evidence>
<dbReference type="InterPro" id="IPR003959">
    <property type="entry name" value="ATPase_AAA_core"/>
</dbReference>
<dbReference type="Pfam" id="PF00004">
    <property type="entry name" value="AAA"/>
    <property type="match status" value="1"/>
</dbReference>
<feature type="compositionally biased region" description="Basic and acidic residues" evidence="10">
    <location>
        <begin position="406"/>
        <end position="416"/>
    </location>
</feature>
<feature type="domain" description="AAA+ ATPase" evidence="11">
    <location>
        <begin position="250"/>
        <end position="369"/>
    </location>
</feature>
<sequence length="687" mass="74224">MKKKTSSINKQRLPSSPFEAASRALNPASVPSAPTFSSAFSSFRMHPAASSGGFGTALSGSDNAAAPLVECPVCSAFVAETRINDHLDAQCQGHVAQLRSVEQDPSTEERESGNVEKAPPQTSPDTQMDSAPLHPFFSTRNPSQSTPPSALASTSRPNLKRPHGDLASTPTSLSTSPQISNPSAAPPPLSTMGPPVNPFSLSSKRARTAAADRAAPLAEAARPSNLDEVIGQDDLVGPTALLRMLVEQKRVPSLILWGPPGTGKTCLARIIARSQGGFYRELSAVTDNLPGAKKILEEAASHRRMHSDGPRPVVFVDELHRFTKAQQDFFLPGVEKGDYTLLAATTENPSFRINSALLSRCRVFTLSKLAPSAVEAVVRRGLAIKVSRILDGWDAVVGMKNDVEGLMEGHRGDRSRPPTPPSTERSETDDIELSGDHQTSQDSSLDRSAQAPHPTLYLHPDVPQLLAKVSDGDARVALNALDMAVDAVVARHKLDGVTSLQVCPKEVMEALQKTHLLYDQKGDQHYEIISALHKSMRGGDADAAIYWLGRMLYAGEDPLYVARRLVRFAVEDVGLADPSALPLAVSAWQAAHYLGMPECDVVLGQCAVYLARASKSVEVYRAMGKVKEYVQKERAWPVPLHLRNAPTSLMKDLGYSEGYQYNPDFADRGEVVTQAYLPPEMNGIKFL</sequence>
<evidence type="ECO:0000259" key="11">
    <source>
        <dbReference type="SMART" id="SM00382"/>
    </source>
</evidence>
<dbReference type="InterPro" id="IPR032423">
    <property type="entry name" value="AAA_assoc_2"/>
</dbReference>
<keyword evidence="9" id="KW-0234">DNA repair</keyword>
<evidence type="ECO:0000256" key="7">
    <source>
        <dbReference type="ARBA" id="ARBA00022833"/>
    </source>
</evidence>
<feature type="region of interest" description="Disordered" evidence="10">
    <location>
        <begin position="406"/>
        <end position="457"/>
    </location>
</feature>
<dbReference type="OMA" id="IAYTPCK"/>
<evidence type="ECO:0000256" key="3">
    <source>
        <dbReference type="ARBA" id="ARBA00022723"/>
    </source>
</evidence>
<dbReference type="STRING" id="1344416.A0A139ANY7"/>
<comment type="similarity">
    <text evidence="1">Belongs to the AAA ATPase family. RarA/MGS1/WRNIP1 subfamily.</text>
</comment>
<organism evidence="13 14">
    <name type="scientific">Gonapodya prolifera (strain JEL478)</name>
    <name type="common">Monoblepharis prolifera</name>
    <dbReference type="NCBI Taxonomy" id="1344416"/>
    <lineage>
        <taxon>Eukaryota</taxon>
        <taxon>Fungi</taxon>
        <taxon>Fungi incertae sedis</taxon>
        <taxon>Chytridiomycota</taxon>
        <taxon>Chytridiomycota incertae sedis</taxon>
        <taxon>Monoblepharidomycetes</taxon>
        <taxon>Monoblepharidales</taxon>
        <taxon>Gonapodyaceae</taxon>
        <taxon>Gonapodya</taxon>
    </lineage>
</organism>
<feature type="region of interest" description="Disordered" evidence="10">
    <location>
        <begin position="99"/>
        <end position="195"/>
    </location>
</feature>
<feature type="compositionally biased region" description="Polar residues" evidence="10">
    <location>
        <begin position="138"/>
        <end position="157"/>
    </location>
</feature>
<evidence type="ECO:0000256" key="10">
    <source>
        <dbReference type="SAM" id="MobiDB-lite"/>
    </source>
</evidence>
<dbReference type="InterPro" id="IPR006642">
    <property type="entry name" value="Rad18_UBZ4"/>
</dbReference>
<evidence type="ECO:0000313" key="14">
    <source>
        <dbReference type="Proteomes" id="UP000070544"/>
    </source>
</evidence>
<keyword evidence="5" id="KW-0227">DNA damage</keyword>
<keyword evidence="13" id="KW-0378">Hydrolase</keyword>
<keyword evidence="2" id="KW-0235">DNA replication</keyword>
<evidence type="ECO:0000256" key="9">
    <source>
        <dbReference type="ARBA" id="ARBA00023204"/>
    </source>
</evidence>
<keyword evidence="14" id="KW-1185">Reference proteome</keyword>
<protein>
    <submittedName>
        <fullName evidence="13">p-loop containing nucleoside triphosphate hydrolase protein</fullName>
    </submittedName>
</protein>
<dbReference type="Pfam" id="PF16193">
    <property type="entry name" value="AAA_assoc_2"/>
    <property type="match status" value="1"/>
</dbReference>
<dbReference type="InterPro" id="IPR027417">
    <property type="entry name" value="P-loop_NTPase"/>
</dbReference>
<accession>A0A139ANY7</accession>
<dbReference type="FunFam" id="1.20.272.10:FF:000001">
    <property type="entry name" value="Putative AAA family ATPase"/>
    <property type="match status" value="1"/>
</dbReference>
<dbReference type="GO" id="GO:0017116">
    <property type="term" value="F:single-stranded DNA helicase activity"/>
    <property type="evidence" value="ECO:0007669"/>
    <property type="project" value="TreeGrafter"/>
</dbReference>
<dbReference type="InterPro" id="IPR051314">
    <property type="entry name" value="AAA_ATPase_RarA/MGS1/WRNIP1"/>
</dbReference>
<evidence type="ECO:0000256" key="2">
    <source>
        <dbReference type="ARBA" id="ARBA00022705"/>
    </source>
</evidence>
<gene>
    <name evidence="13" type="ORF">M427DRAFT_109810</name>
</gene>
<dbReference type="Gene3D" id="3.40.50.300">
    <property type="entry name" value="P-loop containing nucleotide triphosphate hydrolases"/>
    <property type="match status" value="1"/>
</dbReference>
<feature type="compositionally biased region" description="Polar residues" evidence="10">
    <location>
        <begin position="1"/>
        <end position="14"/>
    </location>
</feature>
<keyword evidence="3" id="KW-0479">Metal-binding</keyword>
<feature type="compositionally biased region" description="Polar residues" evidence="10">
    <location>
        <begin position="436"/>
        <end position="447"/>
    </location>
</feature>
<evidence type="ECO:0000256" key="4">
    <source>
        <dbReference type="ARBA" id="ARBA00022741"/>
    </source>
</evidence>
<dbReference type="PANTHER" id="PTHR13779:SF7">
    <property type="entry name" value="ATPASE WRNIP1"/>
    <property type="match status" value="1"/>
</dbReference>
<dbReference type="GO" id="GO:0005524">
    <property type="term" value="F:ATP binding"/>
    <property type="evidence" value="ECO:0007669"/>
    <property type="project" value="UniProtKB-KW"/>
</dbReference>
<evidence type="ECO:0000259" key="12">
    <source>
        <dbReference type="SMART" id="SM00734"/>
    </source>
</evidence>
<dbReference type="Proteomes" id="UP000070544">
    <property type="component" value="Unassembled WGS sequence"/>
</dbReference>
<evidence type="ECO:0000256" key="1">
    <source>
        <dbReference type="ARBA" id="ARBA00008959"/>
    </source>
</evidence>
<feature type="compositionally biased region" description="Low complexity" evidence="10">
    <location>
        <begin position="168"/>
        <end position="177"/>
    </location>
</feature>
<dbReference type="GO" id="GO:0008047">
    <property type="term" value="F:enzyme activator activity"/>
    <property type="evidence" value="ECO:0007669"/>
    <property type="project" value="TreeGrafter"/>
</dbReference>
<evidence type="ECO:0000256" key="8">
    <source>
        <dbReference type="ARBA" id="ARBA00022840"/>
    </source>
</evidence>
<dbReference type="Pfam" id="PF12002">
    <property type="entry name" value="MgsA_C"/>
    <property type="match status" value="1"/>
</dbReference>
<dbReference type="EMBL" id="KQ965743">
    <property type="protein sequence ID" value="KXS18205.1"/>
    <property type="molecule type" value="Genomic_DNA"/>
</dbReference>
<dbReference type="SUPFAM" id="SSF48019">
    <property type="entry name" value="post-AAA+ oligomerization domain-like"/>
    <property type="match status" value="1"/>
</dbReference>
<dbReference type="Gene3D" id="1.10.3710.10">
    <property type="entry name" value="DNA polymerase III clamp loader subunits, C-terminal domain"/>
    <property type="match status" value="1"/>
</dbReference>
<dbReference type="CDD" id="cd18139">
    <property type="entry name" value="HLD_clamp_RarA"/>
    <property type="match status" value="1"/>
</dbReference>
<dbReference type="FunFam" id="3.40.50.300:FF:000137">
    <property type="entry name" value="Replication-associated recombination protein A"/>
    <property type="match status" value="1"/>
</dbReference>
<evidence type="ECO:0000313" key="13">
    <source>
        <dbReference type="EMBL" id="KXS18205.1"/>
    </source>
</evidence>
<dbReference type="SUPFAM" id="SSF52540">
    <property type="entry name" value="P-loop containing nucleoside triphosphate hydrolases"/>
    <property type="match status" value="1"/>
</dbReference>
<dbReference type="InterPro" id="IPR021886">
    <property type="entry name" value="MgsA_C"/>
</dbReference>
<dbReference type="Gene3D" id="1.10.8.60">
    <property type="match status" value="1"/>
</dbReference>
<dbReference type="CDD" id="cd00009">
    <property type="entry name" value="AAA"/>
    <property type="match status" value="1"/>
</dbReference>
<dbReference type="PANTHER" id="PTHR13779">
    <property type="entry name" value="WERNER HELICASE-INTERACTING PROTEIN 1 FAMILY MEMBER"/>
    <property type="match status" value="1"/>
</dbReference>
<name>A0A139ANY7_GONPJ</name>
<keyword evidence="4" id="KW-0547">Nucleotide-binding</keyword>
<dbReference type="SMART" id="SM00382">
    <property type="entry name" value="AAA"/>
    <property type="match status" value="1"/>
</dbReference>
<proteinExistence type="inferred from homology"/>
<dbReference type="GO" id="GO:0005634">
    <property type="term" value="C:nucleus"/>
    <property type="evidence" value="ECO:0007669"/>
    <property type="project" value="TreeGrafter"/>
</dbReference>
<feature type="region of interest" description="Disordered" evidence="10">
    <location>
        <begin position="1"/>
        <end position="22"/>
    </location>
</feature>
<reference evidence="13 14" key="1">
    <citation type="journal article" date="2015" name="Genome Biol. Evol.">
        <title>Phylogenomic analyses indicate that early fungi evolved digesting cell walls of algal ancestors of land plants.</title>
        <authorList>
            <person name="Chang Y."/>
            <person name="Wang S."/>
            <person name="Sekimoto S."/>
            <person name="Aerts A.L."/>
            <person name="Choi C."/>
            <person name="Clum A."/>
            <person name="LaButti K.M."/>
            <person name="Lindquist E.A."/>
            <person name="Yee Ngan C."/>
            <person name="Ohm R.A."/>
            <person name="Salamov A.A."/>
            <person name="Grigoriev I.V."/>
            <person name="Spatafora J.W."/>
            <person name="Berbee M.L."/>
        </authorList>
    </citation>
    <scope>NUCLEOTIDE SEQUENCE [LARGE SCALE GENOMIC DNA]</scope>
    <source>
        <strain evidence="13 14">JEL478</strain>
    </source>
</reference>
<dbReference type="GO" id="GO:0006271">
    <property type="term" value="P:DNA strand elongation involved in DNA replication"/>
    <property type="evidence" value="ECO:0007669"/>
    <property type="project" value="UniProtKB-ARBA"/>
</dbReference>
<keyword evidence="6" id="KW-0863">Zinc-finger</keyword>
<dbReference type="SMART" id="SM00734">
    <property type="entry name" value="ZnF_Rad18"/>
    <property type="match status" value="1"/>
</dbReference>
<dbReference type="AlphaFoldDB" id="A0A139ANY7"/>
<keyword evidence="8" id="KW-0067">ATP-binding</keyword>
<dbReference type="OrthoDB" id="2139213at2759"/>
<keyword evidence="7" id="KW-0862">Zinc</keyword>